<dbReference type="Proteomes" id="UP001177023">
    <property type="component" value="Unassembled WGS sequence"/>
</dbReference>
<gene>
    <name evidence="2" type="ORF">MSPICULIGERA_LOCUS19691</name>
</gene>
<name>A0AA36D894_9BILA</name>
<keyword evidence="3" id="KW-1185">Reference proteome</keyword>
<sequence>MASSKSLFLQRMLILLGLAVLLISSSTALPSGRFKRRMMIRVPFMENPTPDEVQRMSQLAGGNAKRNFLPVSWAEYQFLEQ</sequence>
<evidence type="ECO:0000256" key="1">
    <source>
        <dbReference type="SAM" id="SignalP"/>
    </source>
</evidence>
<evidence type="ECO:0000313" key="3">
    <source>
        <dbReference type="Proteomes" id="UP001177023"/>
    </source>
</evidence>
<accession>A0AA36D894</accession>
<comment type="caution">
    <text evidence="2">The sequence shown here is derived from an EMBL/GenBank/DDBJ whole genome shotgun (WGS) entry which is preliminary data.</text>
</comment>
<dbReference type="AlphaFoldDB" id="A0AA36D894"/>
<dbReference type="EMBL" id="CATQJA010002663">
    <property type="protein sequence ID" value="CAJ0581534.1"/>
    <property type="molecule type" value="Genomic_DNA"/>
</dbReference>
<keyword evidence="1" id="KW-0732">Signal</keyword>
<protein>
    <submittedName>
        <fullName evidence="2">Uncharacterized protein</fullName>
    </submittedName>
</protein>
<feature type="chain" id="PRO_5041353637" evidence="1">
    <location>
        <begin position="29"/>
        <end position="81"/>
    </location>
</feature>
<organism evidence="2 3">
    <name type="scientific">Mesorhabditis spiculigera</name>
    <dbReference type="NCBI Taxonomy" id="96644"/>
    <lineage>
        <taxon>Eukaryota</taxon>
        <taxon>Metazoa</taxon>
        <taxon>Ecdysozoa</taxon>
        <taxon>Nematoda</taxon>
        <taxon>Chromadorea</taxon>
        <taxon>Rhabditida</taxon>
        <taxon>Rhabditina</taxon>
        <taxon>Rhabditomorpha</taxon>
        <taxon>Rhabditoidea</taxon>
        <taxon>Rhabditidae</taxon>
        <taxon>Mesorhabditinae</taxon>
        <taxon>Mesorhabditis</taxon>
    </lineage>
</organism>
<proteinExistence type="predicted"/>
<reference evidence="2" key="1">
    <citation type="submission" date="2023-06" db="EMBL/GenBank/DDBJ databases">
        <authorList>
            <person name="Delattre M."/>
        </authorList>
    </citation>
    <scope>NUCLEOTIDE SEQUENCE</scope>
    <source>
        <strain evidence="2">AF72</strain>
    </source>
</reference>
<feature type="signal peptide" evidence="1">
    <location>
        <begin position="1"/>
        <end position="28"/>
    </location>
</feature>
<feature type="non-terminal residue" evidence="2">
    <location>
        <position position="81"/>
    </location>
</feature>
<evidence type="ECO:0000313" key="2">
    <source>
        <dbReference type="EMBL" id="CAJ0581534.1"/>
    </source>
</evidence>